<name>A0A2S8A845_9FLAO</name>
<sequence length="313" mass="35470">MTLIQLQYVLTVAEYKNFTIAAEKAFVSQPTLSMQIQKLEKTLGVELFDRTTNPIKITPIGKKIVDQAKVILLEASKLSQIVEEDKQSMNGSVVIGIIPTITPTLVPLFYKTFKNKYPESDLVIKEMKTEDILRGLKEGYLDFGIASTPLGDTQIIEKPIYKEPLVGYVSPQNGNLYKEKLIDINKLNFNNLLMLEEGHCFRDVVLDLCKHKDTINSNIKLESGSFSTLVSLVNEGFGFTILPLLETEKLLEADKKNIRYFTTSPTREVSLIYSTNQIRTTFAEKLTELIKSILRGQLFLEEKTENKPQIKVL</sequence>
<reference evidence="6 7" key="1">
    <citation type="submission" date="2018-02" db="EMBL/GenBank/DDBJ databases">
        <title>Genome sequences of Apibacter spp., gut symbionts of Asian honey bees.</title>
        <authorList>
            <person name="Kwong W.K."/>
            <person name="Steele M.I."/>
            <person name="Moran N.A."/>
        </authorList>
    </citation>
    <scope>NUCLEOTIDE SEQUENCE [LARGE SCALE GENOMIC DNA]</scope>
    <source>
        <strain evidence="7">wkB301</strain>
    </source>
</reference>
<evidence type="ECO:0000313" key="6">
    <source>
        <dbReference type="EMBL" id="PQL90738.1"/>
    </source>
</evidence>
<dbReference type="PRINTS" id="PR00039">
    <property type="entry name" value="HTHLYSR"/>
</dbReference>
<keyword evidence="4" id="KW-0804">Transcription</keyword>
<dbReference type="InterPro" id="IPR036388">
    <property type="entry name" value="WH-like_DNA-bd_sf"/>
</dbReference>
<dbReference type="GO" id="GO:0003700">
    <property type="term" value="F:DNA-binding transcription factor activity"/>
    <property type="evidence" value="ECO:0007669"/>
    <property type="project" value="InterPro"/>
</dbReference>
<dbReference type="InterPro" id="IPR050950">
    <property type="entry name" value="HTH-type_LysR_regulators"/>
</dbReference>
<dbReference type="InterPro" id="IPR036390">
    <property type="entry name" value="WH_DNA-bd_sf"/>
</dbReference>
<dbReference type="EMBL" id="PSZM01000045">
    <property type="protein sequence ID" value="PQL90738.1"/>
    <property type="molecule type" value="Genomic_DNA"/>
</dbReference>
<protein>
    <submittedName>
        <fullName evidence="6">DNA-binding transcriptional regulator OxyR</fullName>
    </submittedName>
</protein>
<dbReference type="SUPFAM" id="SSF53850">
    <property type="entry name" value="Periplasmic binding protein-like II"/>
    <property type="match status" value="1"/>
</dbReference>
<dbReference type="GO" id="GO:0003677">
    <property type="term" value="F:DNA binding"/>
    <property type="evidence" value="ECO:0007669"/>
    <property type="project" value="UniProtKB-KW"/>
</dbReference>
<dbReference type="Pfam" id="PF00126">
    <property type="entry name" value="HTH_1"/>
    <property type="match status" value="1"/>
</dbReference>
<dbReference type="PANTHER" id="PTHR30419:SF29">
    <property type="entry name" value="LYSR-FAMILY TRANSCRIPTIONAL REGULATOR"/>
    <property type="match status" value="1"/>
</dbReference>
<dbReference type="GO" id="GO:0005829">
    <property type="term" value="C:cytosol"/>
    <property type="evidence" value="ECO:0007669"/>
    <property type="project" value="TreeGrafter"/>
</dbReference>
<dbReference type="CDD" id="cd08411">
    <property type="entry name" value="PBP2_OxyR"/>
    <property type="match status" value="1"/>
</dbReference>
<dbReference type="Gene3D" id="3.40.190.10">
    <property type="entry name" value="Periplasmic binding protein-like II"/>
    <property type="match status" value="2"/>
</dbReference>
<accession>A0A2S8A845</accession>
<organism evidence="6 7">
    <name type="scientific">Apibacter adventoris</name>
    <dbReference type="NCBI Taxonomy" id="1679466"/>
    <lineage>
        <taxon>Bacteria</taxon>
        <taxon>Pseudomonadati</taxon>
        <taxon>Bacteroidota</taxon>
        <taxon>Flavobacteriia</taxon>
        <taxon>Flavobacteriales</taxon>
        <taxon>Weeksellaceae</taxon>
        <taxon>Apibacter</taxon>
    </lineage>
</organism>
<dbReference type="Gene3D" id="1.10.10.10">
    <property type="entry name" value="Winged helix-like DNA-binding domain superfamily/Winged helix DNA-binding domain"/>
    <property type="match status" value="1"/>
</dbReference>
<keyword evidence="7" id="KW-1185">Reference proteome</keyword>
<dbReference type="FunFam" id="1.10.10.10:FF:000001">
    <property type="entry name" value="LysR family transcriptional regulator"/>
    <property type="match status" value="1"/>
</dbReference>
<evidence type="ECO:0000256" key="4">
    <source>
        <dbReference type="ARBA" id="ARBA00023163"/>
    </source>
</evidence>
<comment type="caution">
    <text evidence="6">The sequence shown here is derived from an EMBL/GenBank/DDBJ whole genome shotgun (WGS) entry which is preliminary data.</text>
</comment>
<dbReference type="InterPro" id="IPR005119">
    <property type="entry name" value="LysR_subst-bd"/>
</dbReference>
<evidence type="ECO:0000256" key="1">
    <source>
        <dbReference type="ARBA" id="ARBA00009437"/>
    </source>
</evidence>
<evidence type="ECO:0000256" key="3">
    <source>
        <dbReference type="ARBA" id="ARBA00023125"/>
    </source>
</evidence>
<dbReference type="Proteomes" id="UP000238042">
    <property type="component" value="Unassembled WGS sequence"/>
</dbReference>
<keyword evidence="3 6" id="KW-0238">DNA-binding</keyword>
<proteinExistence type="inferred from homology"/>
<dbReference type="AlphaFoldDB" id="A0A2S8A845"/>
<dbReference type="RefSeq" id="WP_105193401.1">
    <property type="nucleotide sequence ID" value="NZ_PSZM01000045.1"/>
</dbReference>
<dbReference type="PROSITE" id="PS50931">
    <property type="entry name" value="HTH_LYSR"/>
    <property type="match status" value="1"/>
</dbReference>
<feature type="domain" description="HTH lysR-type" evidence="5">
    <location>
        <begin position="1"/>
        <end position="58"/>
    </location>
</feature>
<gene>
    <name evidence="6" type="ORF">C4S77_09780</name>
</gene>
<evidence type="ECO:0000259" key="5">
    <source>
        <dbReference type="PROSITE" id="PS50931"/>
    </source>
</evidence>
<evidence type="ECO:0000256" key="2">
    <source>
        <dbReference type="ARBA" id="ARBA00023015"/>
    </source>
</evidence>
<dbReference type="OrthoDB" id="9803735at2"/>
<keyword evidence="2" id="KW-0805">Transcription regulation</keyword>
<dbReference type="InterPro" id="IPR000847">
    <property type="entry name" value="LysR_HTH_N"/>
</dbReference>
<dbReference type="SUPFAM" id="SSF46785">
    <property type="entry name" value="Winged helix' DNA-binding domain"/>
    <property type="match status" value="1"/>
</dbReference>
<comment type="similarity">
    <text evidence="1">Belongs to the LysR transcriptional regulatory family.</text>
</comment>
<evidence type="ECO:0000313" key="7">
    <source>
        <dbReference type="Proteomes" id="UP000238042"/>
    </source>
</evidence>
<dbReference type="PANTHER" id="PTHR30419">
    <property type="entry name" value="HTH-TYPE TRANSCRIPTIONAL REGULATOR YBHD"/>
    <property type="match status" value="1"/>
</dbReference>
<dbReference type="Pfam" id="PF03466">
    <property type="entry name" value="LysR_substrate"/>
    <property type="match status" value="1"/>
</dbReference>